<accession>A0A173M1W4</accession>
<evidence type="ECO:0000256" key="4">
    <source>
        <dbReference type="ARBA" id="ARBA00022827"/>
    </source>
</evidence>
<keyword evidence="4" id="KW-0274">FAD</keyword>
<evidence type="ECO:0000256" key="8">
    <source>
        <dbReference type="ARBA" id="ARBA00023284"/>
    </source>
</evidence>
<keyword evidence="5" id="KW-0521">NADP</keyword>
<feature type="domain" description="FAD/NAD(P)-binding" evidence="9">
    <location>
        <begin position="54"/>
        <end position="132"/>
    </location>
</feature>
<comment type="similarity">
    <text evidence="2">Belongs to the class-I pyridine nucleotide-disulfide oxidoreductase family.</text>
</comment>
<evidence type="ECO:0000256" key="3">
    <source>
        <dbReference type="ARBA" id="ARBA00022630"/>
    </source>
</evidence>
<name>A0A173M1W4_9BACI</name>
<dbReference type="PRINTS" id="PR00411">
    <property type="entry name" value="PNDRDTASEI"/>
</dbReference>
<proteinExistence type="inferred from homology"/>
<reference evidence="10" key="1">
    <citation type="submission" date="2016-04" db="EMBL/GenBank/DDBJ databases">
        <title>Screening, isolation and identification of mercuric-reductase producing bacteria from some saline environments.</title>
        <authorList>
            <person name="Noroozi M."/>
            <person name="Amoozegar M."/>
            <person name="Pourbabaii A."/>
            <person name="Naghavi N."/>
            <person name="Noormohammadi Z."/>
        </authorList>
    </citation>
    <scope>NUCLEOTIDE SEQUENCE</scope>
    <source>
        <strain evidence="10">MN.8</strain>
    </source>
</reference>
<evidence type="ECO:0000256" key="7">
    <source>
        <dbReference type="ARBA" id="ARBA00023157"/>
    </source>
</evidence>
<dbReference type="EMBL" id="LC147084">
    <property type="protein sequence ID" value="BAV01245.1"/>
    <property type="molecule type" value="Genomic_DNA"/>
</dbReference>
<dbReference type="InterPro" id="IPR036188">
    <property type="entry name" value="FAD/NAD-bd_sf"/>
</dbReference>
<dbReference type="GO" id="GO:0016668">
    <property type="term" value="F:oxidoreductase activity, acting on a sulfur group of donors, NAD(P) as acceptor"/>
    <property type="evidence" value="ECO:0007669"/>
    <property type="project" value="InterPro"/>
</dbReference>
<evidence type="ECO:0000256" key="1">
    <source>
        <dbReference type="ARBA" id="ARBA00001974"/>
    </source>
</evidence>
<evidence type="ECO:0000256" key="6">
    <source>
        <dbReference type="ARBA" id="ARBA00023002"/>
    </source>
</evidence>
<keyword evidence="7" id="KW-1015">Disulfide bond</keyword>
<dbReference type="GO" id="GO:0050660">
    <property type="term" value="F:flavin adenine dinucleotide binding"/>
    <property type="evidence" value="ECO:0007669"/>
    <property type="project" value="TreeGrafter"/>
</dbReference>
<dbReference type="Pfam" id="PF07992">
    <property type="entry name" value="Pyr_redox_2"/>
    <property type="match status" value="1"/>
</dbReference>
<keyword evidence="3" id="KW-0285">Flavoprotein</keyword>
<dbReference type="AlphaFoldDB" id="A0A173M1W4"/>
<comment type="cofactor">
    <cofactor evidence="1">
        <name>FAD</name>
        <dbReference type="ChEBI" id="CHEBI:57692"/>
    </cofactor>
</comment>
<gene>
    <name evidence="10" type="primary">MerA</name>
</gene>
<dbReference type="PANTHER" id="PTHR43014:SF2">
    <property type="entry name" value="MERCURIC REDUCTASE"/>
    <property type="match status" value="1"/>
</dbReference>
<dbReference type="PANTHER" id="PTHR43014">
    <property type="entry name" value="MERCURIC REDUCTASE"/>
    <property type="match status" value="1"/>
</dbReference>
<organism evidence="10">
    <name type="scientific">Bacillus sp. MN.8</name>
    <dbReference type="NCBI Taxonomy" id="1835599"/>
    <lineage>
        <taxon>Bacteria</taxon>
        <taxon>Bacillati</taxon>
        <taxon>Bacillota</taxon>
        <taxon>Bacilli</taxon>
        <taxon>Bacillales</taxon>
        <taxon>Bacillaceae</taxon>
        <taxon>Bacillus</taxon>
    </lineage>
</organism>
<dbReference type="SUPFAM" id="SSF51905">
    <property type="entry name" value="FAD/NAD(P)-binding domain"/>
    <property type="match status" value="1"/>
</dbReference>
<keyword evidence="6" id="KW-0560">Oxidoreductase</keyword>
<evidence type="ECO:0000256" key="2">
    <source>
        <dbReference type="ARBA" id="ARBA00007532"/>
    </source>
</evidence>
<dbReference type="GO" id="GO:0003955">
    <property type="term" value="F:NAD(P)H dehydrogenase (quinone) activity"/>
    <property type="evidence" value="ECO:0007669"/>
    <property type="project" value="TreeGrafter"/>
</dbReference>
<dbReference type="InterPro" id="IPR012999">
    <property type="entry name" value="Pyr_OxRdtase_I_AS"/>
</dbReference>
<keyword evidence="8" id="KW-0676">Redox-active center</keyword>
<evidence type="ECO:0000256" key="5">
    <source>
        <dbReference type="ARBA" id="ARBA00022857"/>
    </source>
</evidence>
<evidence type="ECO:0000313" key="10">
    <source>
        <dbReference type="EMBL" id="BAV01245.1"/>
    </source>
</evidence>
<sequence>MLVGNNLVVHDKELPNGLEVETAKKAIAEAKYQPGKTEEIQSQEMMQLGDEGDYDYIIIGSGGAAFSSAIEAVKYGAKVAIIERGTVGGTCVNIGCVPSKTLLRAGEINHLAKNNPFMRIEQTSDRQEYFAWFLMKKVGHHSNQN</sequence>
<dbReference type="PROSITE" id="PS00076">
    <property type="entry name" value="PYRIDINE_REDOX_1"/>
    <property type="match status" value="1"/>
</dbReference>
<dbReference type="InterPro" id="IPR023753">
    <property type="entry name" value="FAD/NAD-binding_dom"/>
</dbReference>
<evidence type="ECO:0000259" key="9">
    <source>
        <dbReference type="Pfam" id="PF07992"/>
    </source>
</evidence>
<protein>
    <submittedName>
        <fullName evidence="10">Mercuric reductase</fullName>
    </submittedName>
</protein>
<dbReference type="Gene3D" id="3.50.50.60">
    <property type="entry name" value="FAD/NAD(P)-binding domain"/>
    <property type="match status" value="1"/>
</dbReference>